<reference evidence="3" key="1">
    <citation type="submission" date="2012-09" db="EMBL/GenBank/DDBJ databases">
        <authorList>
            <person name="Martin A.A."/>
        </authorList>
    </citation>
    <scope>NUCLEOTIDE SEQUENCE</scope>
</reference>
<feature type="region of interest" description="Disordered" evidence="1">
    <location>
        <begin position="1"/>
        <end position="88"/>
    </location>
</feature>
<accession>A0A158P8U4</accession>
<feature type="region of interest" description="Disordered" evidence="1">
    <location>
        <begin position="208"/>
        <end position="253"/>
    </location>
</feature>
<sequence>MSDEQKIVQEPNVDEEQAPPALPTTEPPKDDVGKPAEPEVTEAPKSEEKPADEASKDEKPASRIFKRPTLKWGKKRDEPSALKEPEQAKDIRDDALGWIAQQIPSAVHKVNYQLLDWAQKLAYEDSSERPELPGKDGSVTRNQFLAHLRDGKLLANLANKLQVTTIFVSHLLVTALTARHNFQMTKVFAILSERLEPGSVVVEPEVIAEEAPAPESEPEKQAEGSAEGEEKKEEAVVEPAKAEEKRATPVQKTQKEKQYDIVNKFTTWANDCLGLGEGKAMTTADLLEKGKAGYPAVFETLWQLAMKAQDKFQQQGIDVEAVVAAASQVVRTNIIQTILNFFKVGCIGHKRCGVAFSACERYFYRRSPPVSDKKDDSTDPAAGDAAPNAPEGEQVIEEECKKSHSNIKADNREESGVRLMETPAEVSQYTIVSADAEYSIGYEKLLDY</sequence>
<feature type="compositionally biased region" description="Basic and acidic residues" evidence="1">
    <location>
        <begin position="75"/>
        <end position="88"/>
    </location>
</feature>
<protein>
    <submittedName>
        <fullName evidence="4">Calponin-homology (CH) domain-containing protein</fullName>
    </submittedName>
</protein>
<dbReference type="InterPro" id="IPR036872">
    <property type="entry name" value="CH_dom_sf"/>
</dbReference>
<evidence type="ECO:0000313" key="4">
    <source>
        <dbReference type="WBParaSite" id="ACAC_0000745601-mRNA-1"/>
    </source>
</evidence>
<name>A0A158P8U4_ANGCA</name>
<feature type="domain" description="Calponin-homology (CH)" evidence="2">
    <location>
        <begin position="110"/>
        <end position="304"/>
    </location>
</feature>
<feature type="compositionally biased region" description="Low complexity" evidence="1">
    <location>
        <begin position="379"/>
        <end position="393"/>
    </location>
</feature>
<evidence type="ECO:0000313" key="3">
    <source>
        <dbReference type="Proteomes" id="UP000035642"/>
    </source>
</evidence>
<dbReference type="AlphaFoldDB" id="A0A158P8U4"/>
<evidence type="ECO:0000259" key="2">
    <source>
        <dbReference type="SMART" id="SM00033"/>
    </source>
</evidence>
<feature type="compositionally biased region" description="Basic and acidic residues" evidence="1">
    <location>
        <begin position="217"/>
        <end position="253"/>
    </location>
</feature>
<dbReference type="Gene3D" id="1.10.418.10">
    <property type="entry name" value="Calponin-like domain"/>
    <property type="match status" value="1"/>
</dbReference>
<proteinExistence type="predicted"/>
<dbReference type="Proteomes" id="UP000035642">
    <property type="component" value="Unassembled WGS sequence"/>
</dbReference>
<feature type="compositionally biased region" description="Basic and acidic residues" evidence="1">
    <location>
        <begin position="27"/>
        <end position="61"/>
    </location>
</feature>
<dbReference type="InterPro" id="IPR001715">
    <property type="entry name" value="CH_dom"/>
</dbReference>
<dbReference type="SMART" id="SM00033">
    <property type="entry name" value="CH"/>
    <property type="match status" value="1"/>
</dbReference>
<keyword evidence="3" id="KW-1185">Reference proteome</keyword>
<reference evidence="4" key="2">
    <citation type="submission" date="2016-04" db="UniProtKB">
        <authorList>
            <consortium name="WormBaseParasite"/>
        </authorList>
    </citation>
    <scope>IDENTIFICATION</scope>
</reference>
<feature type="compositionally biased region" description="Basic residues" evidence="1">
    <location>
        <begin position="64"/>
        <end position="74"/>
    </location>
</feature>
<organism evidence="3 4">
    <name type="scientific">Angiostrongylus cantonensis</name>
    <name type="common">Rat lungworm</name>
    <dbReference type="NCBI Taxonomy" id="6313"/>
    <lineage>
        <taxon>Eukaryota</taxon>
        <taxon>Metazoa</taxon>
        <taxon>Ecdysozoa</taxon>
        <taxon>Nematoda</taxon>
        <taxon>Chromadorea</taxon>
        <taxon>Rhabditida</taxon>
        <taxon>Rhabditina</taxon>
        <taxon>Rhabditomorpha</taxon>
        <taxon>Strongyloidea</taxon>
        <taxon>Metastrongylidae</taxon>
        <taxon>Angiostrongylus</taxon>
    </lineage>
</organism>
<feature type="region of interest" description="Disordered" evidence="1">
    <location>
        <begin position="369"/>
        <end position="394"/>
    </location>
</feature>
<dbReference type="WBParaSite" id="ACAC_0000745601-mRNA-1">
    <property type="protein sequence ID" value="ACAC_0000745601-mRNA-1"/>
    <property type="gene ID" value="ACAC_0000745601"/>
</dbReference>
<evidence type="ECO:0000256" key="1">
    <source>
        <dbReference type="SAM" id="MobiDB-lite"/>
    </source>
</evidence>